<dbReference type="AlphaFoldDB" id="A0A0D9Y138"/>
<dbReference type="Gramene" id="LPERR12G14870.1">
    <property type="protein sequence ID" value="LPERR12G14870.1"/>
    <property type="gene ID" value="LPERR12G14870"/>
</dbReference>
<proteinExistence type="predicted"/>
<protein>
    <submittedName>
        <fullName evidence="3">Uncharacterized protein</fullName>
    </submittedName>
</protein>
<dbReference type="Pfam" id="PF03478">
    <property type="entry name" value="Beta-prop_KIB1-4"/>
    <property type="match status" value="1"/>
</dbReference>
<dbReference type="HOGENOM" id="CLU_019286_3_0_1"/>
<name>A0A0D9Y138_9ORYZ</name>
<dbReference type="Pfam" id="PF00646">
    <property type="entry name" value="F-box"/>
    <property type="match status" value="1"/>
</dbReference>
<reference evidence="3 4" key="1">
    <citation type="submission" date="2012-08" db="EMBL/GenBank/DDBJ databases">
        <title>Oryza genome evolution.</title>
        <authorList>
            <person name="Wing R.A."/>
        </authorList>
    </citation>
    <scope>NUCLEOTIDE SEQUENCE</scope>
</reference>
<dbReference type="EnsemblPlants" id="LPERR12G14870.1">
    <property type="protein sequence ID" value="LPERR12G14870.1"/>
    <property type="gene ID" value="LPERR12G14870"/>
</dbReference>
<dbReference type="SUPFAM" id="SSF81383">
    <property type="entry name" value="F-box domain"/>
    <property type="match status" value="1"/>
</dbReference>
<dbReference type="PANTHER" id="PTHR33110">
    <property type="entry name" value="F-BOX/KELCH-REPEAT PROTEIN-RELATED"/>
    <property type="match status" value="1"/>
</dbReference>
<dbReference type="Gene3D" id="1.20.1280.50">
    <property type="match status" value="1"/>
</dbReference>
<evidence type="ECO:0000259" key="1">
    <source>
        <dbReference type="Pfam" id="PF00646"/>
    </source>
</evidence>
<accession>A0A0D9Y138</accession>
<feature type="domain" description="KIB1-4 beta-propeller" evidence="2">
    <location>
        <begin position="111"/>
        <end position="383"/>
    </location>
</feature>
<dbReference type="InterPro" id="IPR005174">
    <property type="entry name" value="KIB1-4_b-propeller"/>
</dbReference>
<evidence type="ECO:0000313" key="4">
    <source>
        <dbReference type="Proteomes" id="UP000032180"/>
    </source>
</evidence>
<dbReference type="Proteomes" id="UP000032180">
    <property type="component" value="Chromosome 12"/>
</dbReference>
<keyword evidence="4" id="KW-1185">Reference proteome</keyword>
<organism evidence="3 4">
    <name type="scientific">Leersia perrieri</name>
    <dbReference type="NCBI Taxonomy" id="77586"/>
    <lineage>
        <taxon>Eukaryota</taxon>
        <taxon>Viridiplantae</taxon>
        <taxon>Streptophyta</taxon>
        <taxon>Embryophyta</taxon>
        <taxon>Tracheophyta</taxon>
        <taxon>Spermatophyta</taxon>
        <taxon>Magnoliopsida</taxon>
        <taxon>Liliopsida</taxon>
        <taxon>Poales</taxon>
        <taxon>Poaceae</taxon>
        <taxon>BOP clade</taxon>
        <taxon>Oryzoideae</taxon>
        <taxon>Oryzeae</taxon>
        <taxon>Oryzinae</taxon>
        <taxon>Leersia</taxon>
    </lineage>
</organism>
<evidence type="ECO:0000259" key="2">
    <source>
        <dbReference type="Pfam" id="PF03478"/>
    </source>
</evidence>
<dbReference type="InterPro" id="IPR001810">
    <property type="entry name" value="F-box_dom"/>
</dbReference>
<reference evidence="4" key="2">
    <citation type="submission" date="2013-12" db="EMBL/GenBank/DDBJ databases">
        <authorList>
            <person name="Yu Y."/>
            <person name="Lee S."/>
            <person name="de Baynast K."/>
            <person name="Wissotski M."/>
            <person name="Liu L."/>
            <person name="Talag J."/>
            <person name="Goicoechea J."/>
            <person name="Angelova A."/>
            <person name="Jetty R."/>
            <person name="Kudrna D."/>
            <person name="Golser W."/>
            <person name="Rivera L."/>
            <person name="Zhang J."/>
            <person name="Wing R."/>
        </authorList>
    </citation>
    <scope>NUCLEOTIDE SEQUENCE</scope>
</reference>
<dbReference type="InterPro" id="IPR036047">
    <property type="entry name" value="F-box-like_dom_sf"/>
</dbReference>
<dbReference type="eggNOG" id="ENOG502T28V">
    <property type="taxonomic scope" value="Eukaryota"/>
</dbReference>
<reference evidence="3" key="3">
    <citation type="submission" date="2015-04" db="UniProtKB">
        <authorList>
            <consortium name="EnsemblPlants"/>
        </authorList>
    </citation>
    <scope>IDENTIFICATION</scope>
</reference>
<evidence type="ECO:0000313" key="3">
    <source>
        <dbReference type="EnsemblPlants" id="LPERR12G14870.1"/>
    </source>
</evidence>
<dbReference type="PANTHER" id="PTHR33110:SF143">
    <property type="entry name" value="F-BOX DOMAIN CONTAINING PROTEIN, EXPRESSED"/>
    <property type="match status" value="1"/>
</dbReference>
<feature type="domain" description="F-box" evidence="1">
    <location>
        <begin position="10"/>
        <end position="41"/>
    </location>
</feature>
<sequence length="416" mass="46208">MAAAAVQSSWSDLPADLISEVLLRLPSLGDLVRLRAVCRPWLAAGARPQHQIPPPSPWFAHHAGTLFDNHGAPVRICSTPILRHGVSDYLAVDNLAFLVRNHGGEGGGAGRGICSLVNPISQSAEETPLPDLAEAVLRAMKDSNSFTPDNITMPYAKVIMSSPLDSSDPFVAALILEGYYVAISAFKRHDVIGFGSVPWDEIYMNIPGKGSKMYLVDIAFSNGWLYTLTVNEGLYVFGSDSVFHQCIVDDIDQRQIYTKPYYSDDDYLVLRYLVDCNGRLFLMRRWMGFSWNAELGGDVARTCRFEVFEADLTTIPCQWRKVDGLGGQAIFVDHKCAKFVRASKCVGGVQEDCIYFMNRFYANPCREYSGLSIDPLADSGVYNMRNGEITPLLPEAATAKLRLQHQYLSWFFPAHV</sequence>